<dbReference type="InterPro" id="IPR056906">
    <property type="entry name" value="ORF2/G2P_dom"/>
</dbReference>
<name>A0A976R8B6_9VIRU</name>
<organism evidence="2">
    <name type="scientific">Peromfec virus RodF7_13</name>
    <dbReference type="NCBI Taxonomy" id="2929348"/>
    <lineage>
        <taxon>Viruses</taxon>
        <taxon>Monodnaviria</taxon>
        <taxon>Sangervirae</taxon>
        <taxon>Phixviricota</taxon>
        <taxon>Malgrandaviricetes</taxon>
        <taxon>Petitvirales</taxon>
        <taxon>Microviridae</taxon>
    </lineage>
</organism>
<accession>A0A976R8B6</accession>
<reference evidence="2" key="1">
    <citation type="submission" date="2022-02" db="EMBL/GenBank/DDBJ databases">
        <title>Towards deciphering the DNA virus diversity associated with rodent species in the families Cricetidae and Heteromyidae.</title>
        <authorList>
            <person name="Lund M."/>
            <person name="Larsen B.B."/>
            <person name="Gryseels S."/>
            <person name="Kraberger S."/>
            <person name="Rowsey D.M."/>
            <person name="Steger L."/>
            <person name="Yule K.M."/>
            <person name="Upham N.S."/>
            <person name="Worobey M."/>
            <person name="Van Doorslaer K."/>
            <person name="Varsani A."/>
        </authorList>
    </citation>
    <scope>NUCLEOTIDE SEQUENCE</scope>
    <source>
        <strain evidence="2">NeonRodF7_13</strain>
    </source>
</reference>
<proteinExistence type="predicted"/>
<dbReference type="EMBL" id="OM869663">
    <property type="protein sequence ID" value="UPW41775.1"/>
    <property type="molecule type" value="Genomic_DNA"/>
</dbReference>
<dbReference type="Pfam" id="PF23343">
    <property type="entry name" value="REP_ORF2-G2P"/>
    <property type="match status" value="1"/>
</dbReference>
<sequence>MIRTEWYNGKVFITSWEGQTTENLQKYLQEAKNHQVKREDVIPCGKCIGCRLEYSRQWANRIILEAKEWEENWFVTLTYADEYLPLKQTVNTETGEIYTGMSLEPDDLQKFLKRLRKYYETKEKHTGIRYFAAGEYGEKLMRPHYHICIFNMPIKKEQLKKYKNNEQGDALWTWQECAEKIWKKGYVVVGRLNWETAAYTARYIMKKQKGKDAEWFYKSMAKYPEFTRMSLKPGIGQRYYEKNKEEIYKNDEIYIPKKNGGMKIKPPKAYDKKYKEEEPEKYDKIRQKRIEQKARAEKVKLKNSTNTLQEMLKIQEREKEEKTMKLIRSIE</sequence>
<evidence type="ECO:0000259" key="1">
    <source>
        <dbReference type="Pfam" id="PF23343"/>
    </source>
</evidence>
<evidence type="ECO:0000313" key="2">
    <source>
        <dbReference type="EMBL" id="UPW41775.1"/>
    </source>
</evidence>
<feature type="domain" description="Replication-associated protein ORF2/G2P" evidence="1">
    <location>
        <begin position="72"/>
        <end position="207"/>
    </location>
</feature>
<protein>
    <submittedName>
        <fullName evidence="2">Replication initiator protein</fullName>
    </submittedName>
</protein>